<comment type="function">
    <text evidence="5 6">Responsible for the release of ribosomes from messenger RNA at the termination of protein biosynthesis. May increase the efficiency of translation by recycling ribosomes from one round of translation to another.</text>
</comment>
<dbReference type="InterPro" id="IPR002661">
    <property type="entry name" value="Ribosome_recyc_fac"/>
</dbReference>
<evidence type="ECO:0000256" key="6">
    <source>
        <dbReference type="HAMAP-Rule" id="MF_00040"/>
    </source>
</evidence>
<feature type="domain" description="Ribosome recycling factor" evidence="8">
    <location>
        <begin position="18"/>
        <end position="181"/>
    </location>
</feature>
<proteinExistence type="inferred from homology"/>
<dbReference type="Gene3D" id="1.10.132.20">
    <property type="entry name" value="Ribosome-recycling factor"/>
    <property type="match status" value="1"/>
</dbReference>
<dbReference type="InterPro" id="IPR036191">
    <property type="entry name" value="RRF_sf"/>
</dbReference>
<evidence type="ECO:0000256" key="5">
    <source>
        <dbReference type="ARBA" id="ARBA00025050"/>
    </source>
</evidence>
<keyword evidence="4 6" id="KW-0648">Protein biosynthesis</keyword>
<dbReference type="InterPro" id="IPR023584">
    <property type="entry name" value="Ribosome_recyc_fac_dom"/>
</dbReference>
<dbReference type="AlphaFoldDB" id="A0A841GSD5"/>
<dbReference type="GO" id="GO:0043023">
    <property type="term" value="F:ribosomal large subunit binding"/>
    <property type="evidence" value="ECO:0007669"/>
    <property type="project" value="TreeGrafter"/>
</dbReference>
<gene>
    <name evidence="6" type="primary">frr</name>
    <name evidence="9" type="ORF">HNQ61_001787</name>
</gene>
<accession>A0A841GSD5</accession>
<dbReference type="EMBL" id="JACHIA010000003">
    <property type="protein sequence ID" value="MBB6070170.1"/>
    <property type="molecule type" value="Genomic_DNA"/>
</dbReference>
<keyword evidence="10" id="KW-1185">Reference proteome</keyword>
<dbReference type="CDD" id="cd00520">
    <property type="entry name" value="RRF"/>
    <property type="match status" value="1"/>
</dbReference>
<evidence type="ECO:0000313" key="10">
    <source>
        <dbReference type="Proteomes" id="UP000582837"/>
    </source>
</evidence>
<dbReference type="Gene3D" id="3.30.1360.40">
    <property type="match status" value="1"/>
</dbReference>
<feature type="region of interest" description="Disordered" evidence="7">
    <location>
        <begin position="131"/>
        <end position="155"/>
    </location>
</feature>
<dbReference type="FunFam" id="1.10.132.20:FF:000001">
    <property type="entry name" value="Ribosome-recycling factor"/>
    <property type="match status" value="1"/>
</dbReference>
<evidence type="ECO:0000256" key="3">
    <source>
        <dbReference type="ARBA" id="ARBA00022490"/>
    </source>
</evidence>
<comment type="similarity">
    <text evidence="2 6">Belongs to the RRF family.</text>
</comment>
<dbReference type="Pfam" id="PF01765">
    <property type="entry name" value="RRF"/>
    <property type="match status" value="1"/>
</dbReference>
<dbReference type="GO" id="GO:0006415">
    <property type="term" value="P:translational termination"/>
    <property type="evidence" value="ECO:0007669"/>
    <property type="project" value="UniProtKB-UniRule"/>
</dbReference>
<evidence type="ECO:0000256" key="7">
    <source>
        <dbReference type="SAM" id="MobiDB-lite"/>
    </source>
</evidence>
<dbReference type="SUPFAM" id="SSF55194">
    <property type="entry name" value="Ribosome recycling factor, RRF"/>
    <property type="match status" value="1"/>
</dbReference>
<name>A0A841GSD5_9BACT</name>
<evidence type="ECO:0000313" key="9">
    <source>
        <dbReference type="EMBL" id="MBB6070170.1"/>
    </source>
</evidence>
<evidence type="ECO:0000256" key="2">
    <source>
        <dbReference type="ARBA" id="ARBA00005912"/>
    </source>
</evidence>
<protein>
    <recommendedName>
        <fullName evidence="6">Ribosome-recycling factor</fullName>
        <shortName evidence="6">RRF</shortName>
    </recommendedName>
    <alternativeName>
        <fullName evidence="6">Ribosome-releasing factor</fullName>
    </alternativeName>
</protein>
<dbReference type="PANTHER" id="PTHR20982">
    <property type="entry name" value="RIBOSOME RECYCLING FACTOR"/>
    <property type="match status" value="1"/>
</dbReference>
<reference evidence="9 10" key="1">
    <citation type="submission" date="2020-08" db="EMBL/GenBank/DDBJ databases">
        <title>Genomic Encyclopedia of Type Strains, Phase IV (KMG-IV): sequencing the most valuable type-strain genomes for metagenomic binning, comparative biology and taxonomic classification.</title>
        <authorList>
            <person name="Goeker M."/>
        </authorList>
    </citation>
    <scope>NUCLEOTIDE SEQUENCE [LARGE SCALE GENOMIC DNA]</scope>
    <source>
        <strain evidence="9 10">DSM 29007</strain>
    </source>
</reference>
<evidence type="ECO:0000259" key="8">
    <source>
        <dbReference type="Pfam" id="PF01765"/>
    </source>
</evidence>
<dbReference type="Proteomes" id="UP000582837">
    <property type="component" value="Unassembled WGS sequence"/>
</dbReference>
<dbReference type="NCBIfam" id="TIGR00496">
    <property type="entry name" value="frr"/>
    <property type="match status" value="1"/>
</dbReference>
<dbReference type="RefSeq" id="WP_170039964.1">
    <property type="nucleotide sequence ID" value="NZ_JABDTL010000002.1"/>
</dbReference>
<organism evidence="9 10">
    <name type="scientific">Longimicrobium terrae</name>
    <dbReference type="NCBI Taxonomy" id="1639882"/>
    <lineage>
        <taxon>Bacteria</taxon>
        <taxon>Pseudomonadati</taxon>
        <taxon>Gemmatimonadota</taxon>
        <taxon>Longimicrobiia</taxon>
        <taxon>Longimicrobiales</taxon>
        <taxon>Longimicrobiaceae</taxon>
        <taxon>Longimicrobium</taxon>
    </lineage>
</organism>
<keyword evidence="3 6" id="KW-0963">Cytoplasm</keyword>
<comment type="subcellular location">
    <subcellularLocation>
        <location evidence="1 6">Cytoplasm</location>
    </subcellularLocation>
</comment>
<evidence type="ECO:0000256" key="1">
    <source>
        <dbReference type="ARBA" id="ARBA00004496"/>
    </source>
</evidence>
<comment type="caution">
    <text evidence="9">The sequence shown here is derived from an EMBL/GenBank/DDBJ whole genome shotgun (WGS) entry which is preliminary data.</text>
</comment>
<dbReference type="HAMAP" id="MF_00040">
    <property type="entry name" value="RRF"/>
    <property type="match status" value="1"/>
</dbReference>
<dbReference type="GO" id="GO:0005737">
    <property type="term" value="C:cytoplasm"/>
    <property type="evidence" value="ECO:0007669"/>
    <property type="project" value="UniProtKB-SubCell"/>
</dbReference>
<dbReference type="FunFam" id="3.30.1360.40:FF:000001">
    <property type="entry name" value="Ribosome-recycling factor"/>
    <property type="match status" value="1"/>
</dbReference>
<dbReference type="PANTHER" id="PTHR20982:SF3">
    <property type="entry name" value="MITOCHONDRIAL RIBOSOME RECYCLING FACTOR PSEUDO 1"/>
    <property type="match status" value="1"/>
</dbReference>
<evidence type="ECO:0000256" key="4">
    <source>
        <dbReference type="ARBA" id="ARBA00022917"/>
    </source>
</evidence>
<sequence length="183" mass="20782">MSSLQKARQRMESAIEALRRDFQSVRTGKANPALLDSVRVEAYGNLMPLNQVGTVSAPEPRMLTIQPWDKTQIKAIEKALRESDLGLNPSNDGNLVRIPIPALTEDRRREFVKMLHKMAEEARVAVRQVRKDANDEVKARQKDDGLSEDDIRREQGDVQKLTDQYVAKVEEMVKAKEAEVMEV</sequence>